<feature type="transmembrane region" description="Helical" evidence="1">
    <location>
        <begin position="20"/>
        <end position="38"/>
    </location>
</feature>
<evidence type="ECO:0000313" key="2">
    <source>
        <dbReference type="EMBL" id="MDT0620723.1"/>
    </source>
</evidence>
<reference evidence="2 3" key="1">
    <citation type="submission" date="2023-09" db="EMBL/GenBank/DDBJ databases">
        <authorList>
            <person name="Rey-Velasco X."/>
        </authorList>
    </citation>
    <scope>NUCLEOTIDE SEQUENCE [LARGE SCALE GENOMIC DNA]</scope>
    <source>
        <strain evidence="2 3">P007</strain>
    </source>
</reference>
<dbReference type="EMBL" id="JAVRHU010000001">
    <property type="protein sequence ID" value="MDT0620723.1"/>
    <property type="molecule type" value="Genomic_DNA"/>
</dbReference>
<dbReference type="Proteomes" id="UP001250662">
    <property type="component" value="Unassembled WGS sequence"/>
</dbReference>
<comment type="caution">
    <text evidence="2">The sequence shown here is derived from an EMBL/GenBank/DDBJ whole genome shotgun (WGS) entry which is preliminary data.</text>
</comment>
<evidence type="ECO:0000256" key="1">
    <source>
        <dbReference type="SAM" id="Phobius"/>
    </source>
</evidence>
<feature type="transmembrane region" description="Helical" evidence="1">
    <location>
        <begin position="128"/>
        <end position="146"/>
    </location>
</feature>
<evidence type="ECO:0000313" key="3">
    <source>
        <dbReference type="Proteomes" id="UP001250662"/>
    </source>
</evidence>
<feature type="transmembrane region" description="Helical" evidence="1">
    <location>
        <begin position="44"/>
        <end position="67"/>
    </location>
</feature>
<dbReference type="RefSeq" id="WP_311387014.1">
    <property type="nucleotide sequence ID" value="NZ_JAVRHU010000001.1"/>
</dbReference>
<protein>
    <submittedName>
        <fullName evidence="2">Uncharacterized protein</fullName>
    </submittedName>
</protein>
<keyword evidence="1" id="KW-0812">Transmembrane</keyword>
<keyword evidence="1" id="KW-0472">Membrane</keyword>
<gene>
    <name evidence="2" type="ORF">RM520_03740</name>
</gene>
<sequence>MEILKIATEWAKSEVFSARFFIFFAILFLIASVGFWQLGKTEMAKAYIIPTLVVGLLILAVGVGIFFTNKSRITSFEEAYQEDPTEFVKSEIIRTEKSMGEYKTIVFKVIPLLIVVAALLIIFVDKPIWRATAITTIAMMIVILFVDSNADTRIQAYHQQLQLVLKQ</sequence>
<organism evidence="2 3">
    <name type="scientific">Croceitalea vernalis</name>
    <dbReference type="NCBI Taxonomy" id="3075599"/>
    <lineage>
        <taxon>Bacteria</taxon>
        <taxon>Pseudomonadati</taxon>
        <taxon>Bacteroidota</taxon>
        <taxon>Flavobacteriia</taxon>
        <taxon>Flavobacteriales</taxon>
        <taxon>Flavobacteriaceae</taxon>
        <taxon>Croceitalea</taxon>
    </lineage>
</organism>
<feature type="transmembrane region" description="Helical" evidence="1">
    <location>
        <begin position="105"/>
        <end position="122"/>
    </location>
</feature>
<name>A0ABU3BF19_9FLAO</name>
<keyword evidence="1" id="KW-1133">Transmembrane helix</keyword>
<accession>A0ABU3BF19</accession>
<proteinExistence type="predicted"/>
<keyword evidence="3" id="KW-1185">Reference proteome</keyword>